<dbReference type="GeneID" id="93651017"/>
<evidence type="ECO:0000313" key="3">
    <source>
        <dbReference type="Proteomes" id="UP000669133"/>
    </source>
</evidence>
<gene>
    <name evidence="2" type="ORF">I9W82_002388</name>
</gene>
<sequence>MTINRTQAPYNAQTPDDAAYSPYLSSSSDKKVKYNHEADNLGSSFSSAFQGKLPNYSLDNPFNDYFGEFGGSESVDPTATMSSNESEISK</sequence>
<evidence type="ECO:0000313" key="2">
    <source>
        <dbReference type="EMBL" id="KAG5420507.1"/>
    </source>
</evidence>
<reference evidence="2 3" key="1">
    <citation type="submission" date="2020-12" db="EMBL/GenBank/DDBJ databases">
        <title>Effect of drift, selection, and recombination on the evolution of hybrid genomes in Candida yeast pathogens.</title>
        <authorList>
            <person name="Mixao V."/>
            <person name="Ksiezopolska E."/>
            <person name="Saus E."/>
            <person name="Boekhout T."/>
            <person name="Gacser A."/>
            <person name="Gabaldon T."/>
        </authorList>
    </citation>
    <scope>NUCLEOTIDE SEQUENCE [LARGE SCALE GENOMIC DNA]</scope>
    <source>
        <strain evidence="2 3">BP57</strain>
    </source>
</reference>
<protein>
    <submittedName>
        <fullName evidence="2">Uncharacterized protein</fullName>
    </submittedName>
</protein>
<dbReference type="RefSeq" id="XP_067549623.1">
    <property type="nucleotide sequence ID" value="XM_067691237.1"/>
</dbReference>
<proteinExistence type="predicted"/>
<comment type="caution">
    <text evidence="2">The sequence shown here is derived from an EMBL/GenBank/DDBJ whole genome shotgun (WGS) entry which is preliminary data.</text>
</comment>
<dbReference type="Proteomes" id="UP000669133">
    <property type="component" value="Unassembled WGS sequence"/>
</dbReference>
<evidence type="ECO:0000256" key="1">
    <source>
        <dbReference type="SAM" id="MobiDB-lite"/>
    </source>
</evidence>
<organism evidence="2 3">
    <name type="scientific">Candida metapsilosis</name>
    <dbReference type="NCBI Taxonomy" id="273372"/>
    <lineage>
        <taxon>Eukaryota</taxon>
        <taxon>Fungi</taxon>
        <taxon>Dikarya</taxon>
        <taxon>Ascomycota</taxon>
        <taxon>Saccharomycotina</taxon>
        <taxon>Pichiomycetes</taxon>
        <taxon>Debaryomycetaceae</taxon>
        <taxon>Candida/Lodderomyces clade</taxon>
        <taxon>Candida</taxon>
    </lineage>
</organism>
<feature type="compositionally biased region" description="Polar residues" evidence="1">
    <location>
        <begin position="75"/>
        <end position="90"/>
    </location>
</feature>
<dbReference type="AlphaFoldDB" id="A0A8H7ZEJ8"/>
<dbReference type="EMBL" id="JAEOAQ010000002">
    <property type="protein sequence ID" value="KAG5420507.1"/>
    <property type="molecule type" value="Genomic_DNA"/>
</dbReference>
<keyword evidence="3" id="KW-1185">Reference proteome</keyword>
<feature type="compositionally biased region" description="Polar residues" evidence="1">
    <location>
        <begin position="1"/>
        <end position="14"/>
    </location>
</feature>
<feature type="region of interest" description="Disordered" evidence="1">
    <location>
        <begin position="69"/>
        <end position="90"/>
    </location>
</feature>
<feature type="region of interest" description="Disordered" evidence="1">
    <location>
        <begin position="1"/>
        <end position="26"/>
    </location>
</feature>
<name>A0A8H7ZEJ8_9ASCO</name>
<accession>A0A8H7ZEJ8</accession>